<dbReference type="PROSITE" id="PS51918">
    <property type="entry name" value="RADICAL_SAM"/>
    <property type="match status" value="1"/>
</dbReference>
<gene>
    <name evidence="7" type="ORF">LCGC14_2543220</name>
</gene>
<dbReference type="InterPro" id="IPR007197">
    <property type="entry name" value="rSAM"/>
</dbReference>
<evidence type="ECO:0000256" key="1">
    <source>
        <dbReference type="ARBA" id="ARBA00001966"/>
    </source>
</evidence>
<evidence type="ECO:0000256" key="2">
    <source>
        <dbReference type="ARBA" id="ARBA00022691"/>
    </source>
</evidence>
<proteinExistence type="predicted"/>
<dbReference type="EMBL" id="LAZR01041550">
    <property type="protein sequence ID" value="KKL11692.1"/>
    <property type="molecule type" value="Genomic_DNA"/>
</dbReference>
<evidence type="ECO:0000313" key="7">
    <source>
        <dbReference type="EMBL" id="KKL11692.1"/>
    </source>
</evidence>
<keyword evidence="5" id="KW-0411">Iron-sulfur</keyword>
<dbReference type="GO" id="GO:0051536">
    <property type="term" value="F:iron-sulfur cluster binding"/>
    <property type="evidence" value="ECO:0007669"/>
    <property type="project" value="UniProtKB-KW"/>
</dbReference>
<dbReference type="SMART" id="SM00729">
    <property type="entry name" value="Elp3"/>
    <property type="match status" value="1"/>
</dbReference>
<dbReference type="SUPFAM" id="SSF102114">
    <property type="entry name" value="Radical SAM enzymes"/>
    <property type="match status" value="1"/>
</dbReference>
<evidence type="ECO:0000259" key="6">
    <source>
        <dbReference type="PROSITE" id="PS51918"/>
    </source>
</evidence>
<dbReference type="Pfam" id="PF04055">
    <property type="entry name" value="Radical_SAM"/>
    <property type="match status" value="1"/>
</dbReference>
<dbReference type="GO" id="GO:0003824">
    <property type="term" value="F:catalytic activity"/>
    <property type="evidence" value="ECO:0007669"/>
    <property type="project" value="InterPro"/>
</dbReference>
<reference evidence="7" key="1">
    <citation type="journal article" date="2015" name="Nature">
        <title>Complex archaea that bridge the gap between prokaryotes and eukaryotes.</title>
        <authorList>
            <person name="Spang A."/>
            <person name="Saw J.H."/>
            <person name="Jorgensen S.L."/>
            <person name="Zaremba-Niedzwiedzka K."/>
            <person name="Martijn J."/>
            <person name="Lind A.E."/>
            <person name="van Eijk R."/>
            <person name="Schleper C."/>
            <person name="Guy L."/>
            <person name="Ettema T.J."/>
        </authorList>
    </citation>
    <scope>NUCLEOTIDE SEQUENCE</scope>
</reference>
<evidence type="ECO:0000256" key="5">
    <source>
        <dbReference type="ARBA" id="ARBA00023014"/>
    </source>
</evidence>
<dbReference type="CDD" id="cd01335">
    <property type="entry name" value="Radical_SAM"/>
    <property type="match status" value="1"/>
</dbReference>
<dbReference type="InterPro" id="IPR006638">
    <property type="entry name" value="Elp3/MiaA/NifB-like_rSAM"/>
</dbReference>
<organism evidence="7">
    <name type="scientific">marine sediment metagenome</name>
    <dbReference type="NCBI Taxonomy" id="412755"/>
    <lineage>
        <taxon>unclassified sequences</taxon>
        <taxon>metagenomes</taxon>
        <taxon>ecological metagenomes</taxon>
    </lineage>
</organism>
<dbReference type="InterPro" id="IPR051198">
    <property type="entry name" value="BchE-like"/>
</dbReference>
<dbReference type="AlphaFoldDB" id="A0A0F9BCZ6"/>
<dbReference type="SFLD" id="SFLDS00029">
    <property type="entry name" value="Radical_SAM"/>
    <property type="match status" value="1"/>
</dbReference>
<dbReference type="SFLD" id="SFLDG01082">
    <property type="entry name" value="B12-binding_domain_containing"/>
    <property type="match status" value="1"/>
</dbReference>
<dbReference type="InterPro" id="IPR058240">
    <property type="entry name" value="rSAM_sf"/>
</dbReference>
<feature type="domain" description="Radical SAM core" evidence="6">
    <location>
        <begin position="175"/>
        <end position="378"/>
    </location>
</feature>
<dbReference type="PANTHER" id="PTHR43409">
    <property type="entry name" value="ANAEROBIC MAGNESIUM-PROTOPORPHYRIN IX MONOMETHYL ESTER CYCLASE-RELATED"/>
    <property type="match status" value="1"/>
</dbReference>
<sequence>MFLSFSDFPSGYGYLTSALREAGHEVFGCNPNNVMGYVNAYQMIQGVISKRIMDVEPDLIGLGGLCTDYGFLKDAIGIIRNTTESPIVLGGQIVTNDAEFIFNDLKPNYAIVGEAEEAMVSLANGDGWSSGLIKIPYEDYRPIDKLPFPDYEPFDIKEMMEEYSMATRVLYRYSRPNPRPYNIVASRSCPFECTFCVHERRGIPYRARSIENVMEEIQISYDKYHFNVLIILDELFGNKKRLVEFSSGVLEGMDRYGWDFDWMFQTHANAKFDLESLKLAKKAGCYLFSYGLESASPTVLKSMNKKMDISQVVDVIQMAEEAGVGFAANLIFGDIAETPDTVAESLAFWFEYGRKSDIFLGEVKPYPGSKLFEGMSFE</sequence>
<protein>
    <recommendedName>
        <fullName evidence="6">Radical SAM core domain-containing protein</fullName>
    </recommendedName>
</protein>
<feature type="non-terminal residue" evidence="7">
    <location>
        <position position="378"/>
    </location>
</feature>
<dbReference type="GO" id="GO:0046872">
    <property type="term" value="F:metal ion binding"/>
    <property type="evidence" value="ECO:0007669"/>
    <property type="project" value="UniProtKB-KW"/>
</dbReference>
<dbReference type="Gene3D" id="3.40.50.280">
    <property type="entry name" value="Cobalamin-binding domain"/>
    <property type="match status" value="1"/>
</dbReference>
<evidence type="ECO:0000256" key="3">
    <source>
        <dbReference type="ARBA" id="ARBA00022723"/>
    </source>
</evidence>
<keyword evidence="2" id="KW-0949">S-adenosyl-L-methionine</keyword>
<keyword evidence="4" id="KW-0408">Iron</keyword>
<comment type="cofactor">
    <cofactor evidence="1">
        <name>[4Fe-4S] cluster</name>
        <dbReference type="ChEBI" id="CHEBI:49883"/>
    </cofactor>
</comment>
<keyword evidence="3" id="KW-0479">Metal-binding</keyword>
<accession>A0A0F9BCZ6</accession>
<dbReference type="PANTHER" id="PTHR43409:SF7">
    <property type="entry name" value="BLL1977 PROTEIN"/>
    <property type="match status" value="1"/>
</dbReference>
<comment type="caution">
    <text evidence="7">The sequence shown here is derived from an EMBL/GenBank/DDBJ whole genome shotgun (WGS) entry which is preliminary data.</text>
</comment>
<dbReference type="Gene3D" id="3.80.30.20">
    <property type="entry name" value="tm_1862 like domain"/>
    <property type="match status" value="1"/>
</dbReference>
<dbReference type="InterPro" id="IPR023404">
    <property type="entry name" value="rSAM_horseshoe"/>
</dbReference>
<name>A0A0F9BCZ6_9ZZZZ</name>
<evidence type="ECO:0000256" key="4">
    <source>
        <dbReference type="ARBA" id="ARBA00023004"/>
    </source>
</evidence>